<organism evidence="4 5">
    <name type="scientific">Thermodesulfitimonas autotrophica</name>
    <dbReference type="NCBI Taxonomy" id="1894989"/>
    <lineage>
        <taxon>Bacteria</taxon>
        <taxon>Bacillati</taxon>
        <taxon>Bacillota</taxon>
        <taxon>Clostridia</taxon>
        <taxon>Thermoanaerobacterales</taxon>
        <taxon>Thermoanaerobacteraceae</taxon>
        <taxon>Thermodesulfitimonas</taxon>
    </lineage>
</organism>
<dbReference type="Gene3D" id="2.70.70.10">
    <property type="entry name" value="Glucose Permease (Domain IIA)"/>
    <property type="match status" value="1"/>
</dbReference>
<feature type="transmembrane region" description="Helical" evidence="2">
    <location>
        <begin position="21"/>
        <end position="38"/>
    </location>
</feature>
<accession>A0A3N5BI72</accession>
<sequence length="232" mass="24347">MAGLGDWPQVQPKRAGTGKRLLYQVVAALALFLVVLGLKESGGPVGKKVEVGLRRVLTTEWNYQPVLERVVRHGLLAVGADLPFWGEPAKPAGAPAAPKLLVPVSGRVSRGYGWNKNPATGLEEFHPGVDIEASPGTPVRAVAAGKVAKIGTDPALGNYLLLDHGKNEATLYAHLGSVEVTLGQKVAAGEVIGTTGDNGDVAGGGLHFEYRENGRPVDPFERIAVTGKGQRE</sequence>
<gene>
    <name evidence="4" type="ORF">EDD75_0176</name>
</gene>
<dbReference type="PANTHER" id="PTHR21666">
    <property type="entry name" value="PEPTIDASE-RELATED"/>
    <property type="match status" value="1"/>
</dbReference>
<dbReference type="Pfam" id="PF01551">
    <property type="entry name" value="Peptidase_M23"/>
    <property type="match status" value="1"/>
</dbReference>
<dbReference type="CDD" id="cd12797">
    <property type="entry name" value="M23_peptidase"/>
    <property type="match status" value="1"/>
</dbReference>
<keyword evidence="2" id="KW-0472">Membrane</keyword>
<dbReference type="PANTHER" id="PTHR21666:SF289">
    <property type="entry name" value="L-ALA--D-GLU ENDOPEPTIDASE"/>
    <property type="match status" value="1"/>
</dbReference>
<dbReference type="InterPro" id="IPR011055">
    <property type="entry name" value="Dup_hybrid_motif"/>
</dbReference>
<feature type="domain" description="M23ase beta-sheet core" evidence="3">
    <location>
        <begin position="125"/>
        <end position="219"/>
    </location>
</feature>
<dbReference type="SUPFAM" id="SSF51261">
    <property type="entry name" value="Duplicated hybrid motif"/>
    <property type="match status" value="1"/>
</dbReference>
<dbReference type="AlphaFoldDB" id="A0A3N5BI72"/>
<proteinExistence type="predicted"/>
<evidence type="ECO:0000259" key="3">
    <source>
        <dbReference type="Pfam" id="PF01551"/>
    </source>
</evidence>
<keyword evidence="1" id="KW-0732">Signal</keyword>
<keyword evidence="2" id="KW-0812">Transmembrane</keyword>
<evidence type="ECO:0000313" key="5">
    <source>
        <dbReference type="Proteomes" id="UP000282654"/>
    </source>
</evidence>
<name>A0A3N5BI72_9THEO</name>
<reference evidence="4 5" key="1">
    <citation type="submission" date="2018-11" db="EMBL/GenBank/DDBJ databases">
        <title>Genomic Encyclopedia of Type Strains, Phase IV (KMG-IV): sequencing the most valuable type-strain genomes for metagenomic binning, comparative biology and taxonomic classification.</title>
        <authorList>
            <person name="Goeker M."/>
        </authorList>
    </citation>
    <scope>NUCLEOTIDE SEQUENCE [LARGE SCALE GENOMIC DNA]</scope>
    <source>
        <strain evidence="4 5">DSM 102936</strain>
    </source>
</reference>
<comment type="caution">
    <text evidence="4">The sequence shown here is derived from an EMBL/GenBank/DDBJ whole genome shotgun (WGS) entry which is preliminary data.</text>
</comment>
<keyword evidence="2" id="KW-1133">Transmembrane helix</keyword>
<dbReference type="EMBL" id="RKRE01000001">
    <property type="protein sequence ID" value="RPF49368.1"/>
    <property type="molecule type" value="Genomic_DNA"/>
</dbReference>
<dbReference type="InterPro" id="IPR016047">
    <property type="entry name" value="M23ase_b-sheet_dom"/>
</dbReference>
<evidence type="ECO:0000313" key="4">
    <source>
        <dbReference type="EMBL" id="RPF49368.1"/>
    </source>
</evidence>
<keyword evidence="5" id="KW-1185">Reference proteome</keyword>
<dbReference type="RefSeq" id="WP_170157645.1">
    <property type="nucleotide sequence ID" value="NZ_RKRE01000001.1"/>
</dbReference>
<dbReference type="InterPro" id="IPR050570">
    <property type="entry name" value="Cell_wall_metabolism_enzyme"/>
</dbReference>
<evidence type="ECO:0000256" key="2">
    <source>
        <dbReference type="SAM" id="Phobius"/>
    </source>
</evidence>
<evidence type="ECO:0000256" key="1">
    <source>
        <dbReference type="ARBA" id="ARBA00022729"/>
    </source>
</evidence>
<dbReference type="Proteomes" id="UP000282654">
    <property type="component" value="Unassembled WGS sequence"/>
</dbReference>
<protein>
    <submittedName>
        <fullName evidence="4">Peptidase M23-like protein</fullName>
    </submittedName>
</protein>
<dbReference type="GO" id="GO:0004222">
    <property type="term" value="F:metalloendopeptidase activity"/>
    <property type="evidence" value="ECO:0007669"/>
    <property type="project" value="TreeGrafter"/>
</dbReference>